<accession>A0A368L1S0</accession>
<dbReference type="AlphaFoldDB" id="A0A368L1S0"/>
<evidence type="ECO:0000313" key="1">
    <source>
        <dbReference type="EMBL" id="RCS57462.1"/>
    </source>
</evidence>
<comment type="caution">
    <text evidence="1">The sequence shown here is derived from an EMBL/GenBank/DDBJ whole genome shotgun (WGS) entry which is preliminary data.</text>
</comment>
<gene>
    <name evidence="1" type="ORF">DU000_08375</name>
</gene>
<sequence>MRLRLFTFKTRAASGTEFIAGAILGGVVSAALISARPVHGYPVTPPIYLPPPAIYSPTPQPIYLQPAPVYVNPHPVYPYPAPGYGPVWYTAPRPYRYFHHPHPYRRW</sequence>
<reference evidence="1 2" key="1">
    <citation type="journal article" date="2018" name="Int. J. Syst. Evol. Microbiol.">
        <title>Parvibium lacunae gen. nov., sp. nov., a new member of the family Alcaligenaceae isolated from a freshwater pond.</title>
        <authorList>
            <person name="Chen W.M."/>
            <person name="Xie P.B."/>
            <person name="Hsu M.Y."/>
            <person name="Sheu S.Y."/>
        </authorList>
    </citation>
    <scope>NUCLEOTIDE SEQUENCE [LARGE SCALE GENOMIC DNA]</scope>
    <source>
        <strain evidence="1 2">KMB9</strain>
    </source>
</reference>
<proteinExistence type="predicted"/>
<evidence type="ECO:0000313" key="2">
    <source>
        <dbReference type="Proteomes" id="UP000252357"/>
    </source>
</evidence>
<dbReference type="EMBL" id="QPGB01000003">
    <property type="protein sequence ID" value="RCS57462.1"/>
    <property type="molecule type" value="Genomic_DNA"/>
</dbReference>
<evidence type="ECO:0008006" key="3">
    <source>
        <dbReference type="Google" id="ProtNLM"/>
    </source>
</evidence>
<name>A0A368L1S0_9BURK</name>
<dbReference type="Proteomes" id="UP000252357">
    <property type="component" value="Unassembled WGS sequence"/>
</dbReference>
<organism evidence="1 2">
    <name type="scientific">Parvibium lacunae</name>
    <dbReference type="NCBI Taxonomy" id="1888893"/>
    <lineage>
        <taxon>Bacteria</taxon>
        <taxon>Pseudomonadati</taxon>
        <taxon>Pseudomonadota</taxon>
        <taxon>Betaproteobacteria</taxon>
        <taxon>Burkholderiales</taxon>
        <taxon>Alcaligenaceae</taxon>
        <taxon>Parvibium</taxon>
    </lineage>
</organism>
<keyword evidence="2" id="KW-1185">Reference proteome</keyword>
<protein>
    <recommendedName>
        <fullName evidence="3">Virulence factor</fullName>
    </recommendedName>
</protein>